<evidence type="ECO:0000259" key="15">
    <source>
        <dbReference type="PROSITE" id="PS50109"/>
    </source>
</evidence>
<dbReference type="GO" id="GO:0005886">
    <property type="term" value="C:plasma membrane"/>
    <property type="evidence" value="ECO:0007669"/>
    <property type="project" value="UniProtKB-SubCell"/>
</dbReference>
<evidence type="ECO:0000256" key="6">
    <source>
        <dbReference type="ARBA" id="ARBA00022679"/>
    </source>
</evidence>
<dbReference type="InterPro" id="IPR050398">
    <property type="entry name" value="HssS/ArlS-like"/>
</dbReference>
<evidence type="ECO:0000256" key="5">
    <source>
        <dbReference type="ARBA" id="ARBA00022553"/>
    </source>
</evidence>
<keyword evidence="11" id="KW-1133">Transmembrane helix</keyword>
<keyword evidence="6" id="KW-0808">Transferase</keyword>
<evidence type="ECO:0000256" key="8">
    <source>
        <dbReference type="ARBA" id="ARBA00022741"/>
    </source>
</evidence>
<evidence type="ECO:0000313" key="16">
    <source>
        <dbReference type="EMBL" id="HGY56599.1"/>
    </source>
</evidence>
<comment type="caution">
    <text evidence="16">The sequence shown here is derived from an EMBL/GenBank/DDBJ whole genome shotgun (WGS) entry which is preliminary data.</text>
</comment>
<feature type="domain" description="Histidine kinase" evidence="15">
    <location>
        <begin position="116"/>
        <end position="334"/>
    </location>
</feature>
<keyword evidence="13" id="KW-0472">Membrane</keyword>
<dbReference type="Gene3D" id="3.30.565.10">
    <property type="entry name" value="Histidine kinase-like ATPase, C-terminal domain"/>
    <property type="match status" value="1"/>
</dbReference>
<evidence type="ECO:0000256" key="10">
    <source>
        <dbReference type="ARBA" id="ARBA00022840"/>
    </source>
</evidence>
<evidence type="ECO:0000256" key="4">
    <source>
        <dbReference type="ARBA" id="ARBA00022475"/>
    </source>
</evidence>
<organism evidence="16">
    <name type="scientific">Caldithrix abyssi</name>
    <dbReference type="NCBI Taxonomy" id="187145"/>
    <lineage>
        <taxon>Bacteria</taxon>
        <taxon>Pseudomonadati</taxon>
        <taxon>Calditrichota</taxon>
        <taxon>Calditrichia</taxon>
        <taxon>Calditrichales</taxon>
        <taxon>Calditrichaceae</taxon>
        <taxon>Caldithrix</taxon>
    </lineage>
</organism>
<dbReference type="CDD" id="cd00075">
    <property type="entry name" value="HATPase"/>
    <property type="match status" value="1"/>
</dbReference>
<dbReference type="SMART" id="SM00387">
    <property type="entry name" value="HATPase_c"/>
    <property type="match status" value="1"/>
</dbReference>
<keyword evidence="7" id="KW-0812">Transmembrane</keyword>
<dbReference type="AlphaFoldDB" id="A0A7V4WVQ5"/>
<keyword evidence="8" id="KW-0547">Nucleotide-binding</keyword>
<dbReference type="PANTHER" id="PTHR45528:SF1">
    <property type="entry name" value="SENSOR HISTIDINE KINASE CPXA"/>
    <property type="match status" value="1"/>
</dbReference>
<reference evidence="16" key="1">
    <citation type="journal article" date="2020" name="mSystems">
        <title>Genome- and Community-Level Interaction Insights into Carbon Utilization and Element Cycling Functions of Hydrothermarchaeota in Hydrothermal Sediment.</title>
        <authorList>
            <person name="Zhou Z."/>
            <person name="Liu Y."/>
            <person name="Xu W."/>
            <person name="Pan J."/>
            <person name="Luo Z.H."/>
            <person name="Li M."/>
        </authorList>
    </citation>
    <scope>NUCLEOTIDE SEQUENCE [LARGE SCALE GENOMIC DNA]</scope>
    <source>
        <strain evidence="16">HyVt-577</strain>
    </source>
</reference>
<sequence>MTEEDIRTIERKYFSGIELELAEYKDLYNKGLELIQTEPRPKQLLLDILDEYQKRLDDLPPVDLSETGLKNLPNGVKERVKSLVLFGTQAVLIKENAALLEELRRVNENYRNLLSLVSHEFKNTLTSINGYTQLIEKRIHSSKYDSLPELNENINRLSANLFGLVETLFSMLLIEEGELRLNRKFFDIVEDSLKPVLLELRMRLTKAGMQVEVEAGNEKNIVLGDEKLMQLVFRNLILNAIQYGKKGTNIKIKIDRKENHIDIIVVNSGNGLEKEQLNRIFEKFSRFHSTNNRTNIGIGLFAVKSIIELHGGTIEAESNMDEGMRFTIRLPFTNNNEAVE</sequence>
<keyword evidence="12" id="KW-0902">Two-component regulatory system</keyword>
<evidence type="ECO:0000256" key="12">
    <source>
        <dbReference type="ARBA" id="ARBA00023012"/>
    </source>
</evidence>
<evidence type="ECO:0000256" key="2">
    <source>
        <dbReference type="ARBA" id="ARBA00004651"/>
    </source>
</evidence>
<evidence type="ECO:0000256" key="9">
    <source>
        <dbReference type="ARBA" id="ARBA00022777"/>
    </source>
</evidence>
<evidence type="ECO:0000256" key="7">
    <source>
        <dbReference type="ARBA" id="ARBA00022692"/>
    </source>
</evidence>
<keyword evidence="10" id="KW-0067">ATP-binding</keyword>
<accession>A0A7V4WVQ5</accession>
<dbReference type="PROSITE" id="PS50109">
    <property type="entry name" value="HIS_KIN"/>
    <property type="match status" value="1"/>
</dbReference>
<feature type="coiled-coil region" evidence="14">
    <location>
        <begin position="89"/>
        <end position="120"/>
    </location>
</feature>
<keyword evidence="5" id="KW-0597">Phosphoprotein</keyword>
<dbReference type="InterPro" id="IPR003594">
    <property type="entry name" value="HATPase_dom"/>
</dbReference>
<dbReference type="InterPro" id="IPR003661">
    <property type="entry name" value="HisK_dim/P_dom"/>
</dbReference>
<keyword evidence="14" id="KW-0175">Coiled coil</keyword>
<proteinExistence type="predicted"/>
<evidence type="ECO:0000256" key="13">
    <source>
        <dbReference type="ARBA" id="ARBA00023136"/>
    </source>
</evidence>
<dbReference type="PRINTS" id="PR00344">
    <property type="entry name" value="BCTRLSENSOR"/>
</dbReference>
<comment type="subcellular location">
    <subcellularLocation>
        <location evidence="2">Cell membrane</location>
        <topology evidence="2">Multi-pass membrane protein</topology>
    </subcellularLocation>
</comment>
<evidence type="ECO:0000256" key="1">
    <source>
        <dbReference type="ARBA" id="ARBA00000085"/>
    </source>
</evidence>
<evidence type="ECO:0000256" key="11">
    <source>
        <dbReference type="ARBA" id="ARBA00022989"/>
    </source>
</evidence>
<dbReference type="Gene3D" id="1.10.287.130">
    <property type="match status" value="1"/>
</dbReference>
<dbReference type="InterPro" id="IPR005467">
    <property type="entry name" value="His_kinase_dom"/>
</dbReference>
<dbReference type="EMBL" id="DRQG01000117">
    <property type="protein sequence ID" value="HGY56599.1"/>
    <property type="molecule type" value="Genomic_DNA"/>
</dbReference>
<comment type="catalytic activity">
    <reaction evidence="1">
        <text>ATP + protein L-histidine = ADP + protein N-phospho-L-histidine.</text>
        <dbReference type="EC" id="2.7.13.3"/>
    </reaction>
</comment>
<keyword evidence="9 16" id="KW-0418">Kinase</keyword>
<dbReference type="InterPro" id="IPR004358">
    <property type="entry name" value="Sig_transdc_His_kin-like_C"/>
</dbReference>
<protein>
    <recommendedName>
        <fullName evidence="3">histidine kinase</fullName>
        <ecNumber evidence="3">2.7.13.3</ecNumber>
    </recommendedName>
</protein>
<dbReference type="SUPFAM" id="SSF47384">
    <property type="entry name" value="Homodimeric domain of signal transducing histidine kinase"/>
    <property type="match status" value="1"/>
</dbReference>
<dbReference type="Proteomes" id="UP000885779">
    <property type="component" value="Unassembled WGS sequence"/>
</dbReference>
<evidence type="ECO:0000256" key="3">
    <source>
        <dbReference type="ARBA" id="ARBA00012438"/>
    </source>
</evidence>
<keyword evidence="4" id="KW-1003">Cell membrane</keyword>
<gene>
    <name evidence="16" type="ORF">ENK44_12895</name>
</gene>
<dbReference type="GO" id="GO:0000155">
    <property type="term" value="F:phosphorelay sensor kinase activity"/>
    <property type="evidence" value="ECO:0007669"/>
    <property type="project" value="InterPro"/>
</dbReference>
<dbReference type="PANTHER" id="PTHR45528">
    <property type="entry name" value="SENSOR HISTIDINE KINASE CPXA"/>
    <property type="match status" value="1"/>
</dbReference>
<dbReference type="CDD" id="cd00082">
    <property type="entry name" value="HisKA"/>
    <property type="match status" value="1"/>
</dbReference>
<dbReference type="SUPFAM" id="SSF55874">
    <property type="entry name" value="ATPase domain of HSP90 chaperone/DNA topoisomerase II/histidine kinase"/>
    <property type="match status" value="1"/>
</dbReference>
<dbReference type="FunFam" id="3.30.565.10:FF:000006">
    <property type="entry name" value="Sensor histidine kinase WalK"/>
    <property type="match status" value="1"/>
</dbReference>
<evidence type="ECO:0000256" key="14">
    <source>
        <dbReference type="SAM" id="Coils"/>
    </source>
</evidence>
<dbReference type="InterPro" id="IPR036097">
    <property type="entry name" value="HisK_dim/P_sf"/>
</dbReference>
<dbReference type="GO" id="GO:0005524">
    <property type="term" value="F:ATP binding"/>
    <property type="evidence" value="ECO:0007669"/>
    <property type="project" value="UniProtKB-KW"/>
</dbReference>
<name>A0A7V4WVQ5_CALAY</name>
<dbReference type="InterPro" id="IPR036890">
    <property type="entry name" value="HATPase_C_sf"/>
</dbReference>
<dbReference type="Pfam" id="PF02518">
    <property type="entry name" value="HATPase_c"/>
    <property type="match status" value="1"/>
</dbReference>
<dbReference type="EC" id="2.7.13.3" evidence="3"/>